<dbReference type="EMBL" id="JAAAUY010000298">
    <property type="protein sequence ID" value="KAF9331850.1"/>
    <property type="molecule type" value="Genomic_DNA"/>
</dbReference>
<reference evidence="2" key="1">
    <citation type="journal article" date="2020" name="Fungal Divers.">
        <title>Resolving the Mortierellaceae phylogeny through synthesis of multi-gene phylogenetics and phylogenomics.</title>
        <authorList>
            <person name="Vandepol N."/>
            <person name="Liber J."/>
            <person name="Desiro A."/>
            <person name="Na H."/>
            <person name="Kennedy M."/>
            <person name="Barry K."/>
            <person name="Grigoriev I.V."/>
            <person name="Miller A.N."/>
            <person name="O'Donnell K."/>
            <person name="Stajich J.E."/>
            <person name="Bonito G."/>
        </authorList>
    </citation>
    <scope>NUCLEOTIDE SEQUENCE</scope>
    <source>
        <strain evidence="2">NVP1</strain>
    </source>
</reference>
<organism evidence="2 3">
    <name type="scientific">Podila minutissima</name>
    <dbReference type="NCBI Taxonomy" id="64525"/>
    <lineage>
        <taxon>Eukaryota</taxon>
        <taxon>Fungi</taxon>
        <taxon>Fungi incertae sedis</taxon>
        <taxon>Mucoromycota</taxon>
        <taxon>Mortierellomycotina</taxon>
        <taxon>Mortierellomycetes</taxon>
        <taxon>Mortierellales</taxon>
        <taxon>Mortierellaceae</taxon>
        <taxon>Podila</taxon>
    </lineage>
</organism>
<evidence type="ECO:0000313" key="3">
    <source>
        <dbReference type="Proteomes" id="UP000696485"/>
    </source>
</evidence>
<name>A0A9P5VME6_9FUNG</name>
<dbReference type="SUPFAM" id="SSF52047">
    <property type="entry name" value="RNI-like"/>
    <property type="match status" value="1"/>
</dbReference>
<gene>
    <name evidence="2" type="ORF">BG006_005281</name>
</gene>
<evidence type="ECO:0000313" key="2">
    <source>
        <dbReference type="EMBL" id="KAF9331850.1"/>
    </source>
</evidence>
<dbReference type="InterPro" id="IPR032675">
    <property type="entry name" value="LRR_dom_sf"/>
</dbReference>
<protein>
    <submittedName>
        <fullName evidence="2">Uncharacterized protein</fullName>
    </submittedName>
</protein>
<dbReference type="Gene3D" id="3.80.10.10">
    <property type="entry name" value="Ribonuclease Inhibitor"/>
    <property type="match status" value="1"/>
</dbReference>
<proteinExistence type="predicted"/>
<dbReference type="Proteomes" id="UP000696485">
    <property type="component" value="Unassembled WGS sequence"/>
</dbReference>
<keyword evidence="3" id="KW-1185">Reference proteome</keyword>
<sequence length="456" mass="51185">MLAPLLKVLELGSLPTDPATITWTMPILWRHPSLEKLKLWSRGIIRVSDIRSILWYSTGLKKFTWLQDLQRPTQMASDCDIVSEARIQELQSLFPGPHPNSVEVFHYLETRSAAALASYRLEELDLRTTPIPHDFSRNLFLPFLRGYCPNLKRLVYRWIPGNDDPELDFDPYLPGLPEVLYDSMGHLRHLDFRNVNHTVDEMMETILESCHQLETLYAPGGETSFGDLSCSALLDYHAQTLRIVSFAKSVPESAAFPRLVADVEQDVDNGGYFFASDMAVDPVFSFKAPTGIDNPQTLYGAWACKDLKMLSLRFKKPAKHTALDLLPKSLLARIAVLTELEELYLEQADPENEDENEDEGESESECRDPLEDMMVQDETRHVFTGFLLLMDLPVYPDQHGPGARRAGVRGIRGVSARAAGADQGLGEGAQMKEKSLVLKNSAQICAEVVLSASRGH</sequence>
<dbReference type="AlphaFoldDB" id="A0A9P5VME6"/>
<feature type="compositionally biased region" description="Acidic residues" evidence="1">
    <location>
        <begin position="345"/>
        <end position="363"/>
    </location>
</feature>
<accession>A0A9P5VME6</accession>
<evidence type="ECO:0000256" key="1">
    <source>
        <dbReference type="SAM" id="MobiDB-lite"/>
    </source>
</evidence>
<feature type="region of interest" description="Disordered" evidence="1">
    <location>
        <begin position="345"/>
        <end position="367"/>
    </location>
</feature>
<comment type="caution">
    <text evidence="2">The sequence shown here is derived from an EMBL/GenBank/DDBJ whole genome shotgun (WGS) entry which is preliminary data.</text>
</comment>